<dbReference type="AlphaFoldDB" id="A0A7J6S1U0"/>
<feature type="non-terminal residue" evidence="1">
    <location>
        <position position="144"/>
    </location>
</feature>
<dbReference type="Proteomes" id="UP000553632">
    <property type="component" value="Unassembled WGS sequence"/>
</dbReference>
<dbReference type="GO" id="GO:0003676">
    <property type="term" value="F:nucleic acid binding"/>
    <property type="evidence" value="ECO:0007669"/>
    <property type="project" value="InterPro"/>
</dbReference>
<proteinExistence type="predicted"/>
<accession>A0A7J6S1U0</accession>
<dbReference type="EMBL" id="JABANO010021631">
    <property type="protein sequence ID" value="KAF4726495.1"/>
    <property type="molecule type" value="Genomic_DNA"/>
</dbReference>
<feature type="non-terminal residue" evidence="1">
    <location>
        <position position="1"/>
    </location>
</feature>
<keyword evidence="2" id="KW-1185">Reference proteome</keyword>
<dbReference type="Gene3D" id="3.30.420.10">
    <property type="entry name" value="Ribonuclease H-like superfamily/Ribonuclease H"/>
    <property type="match status" value="1"/>
</dbReference>
<dbReference type="OMA" id="WIMSESR"/>
<gene>
    <name evidence="1" type="ORF">FOZ63_024500</name>
</gene>
<evidence type="ECO:0008006" key="3">
    <source>
        <dbReference type="Google" id="ProtNLM"/>
    </source>
</evidence>
<comment type="caution">
    <text evidence="1">The sequence shown here is derived from an EMBL/GenBank/DDBJ whole genome shotgun (WGS) entry which is preliminary data.</text>
</comment>
<reference evidence="1 2" key="1">
    <citation type="submission" date="2020-04" db="EMBL/GenBank/DDBJ databases">
        <title>Perkinsus olseni comparative genomics.</title>
        <authorList>
            <person name="Bogema D.R."/>
        </authorList>
    </citation>
    <scope>NUCLEOTIDE SEQUENCE [LARGE SCALE GENOMIC DNA]</scope>
    <source>
        <strain evidence="1 2">ATCC PRA-207</strain>
    </source>
</reference>
<evidence type="ECO:0000313" key="1">
    <source>
        <dbReference type="EMBL" id="KAF4726495.1"/>
    </source>
</evidence>
<sequence>CAALNKVGKVRKAIAKPPLTKIHKEKRLAWARDNLKRDFSWVIWTDEAHVSMDGPDGWARGWIMSESRTPSRNKRQQGGGGLMIWVGIVDGRVIGPERVKPGVKLNSEKYTELLDGSLISWLKKEPLGKRRKYILMQDNAPSHA</sequence>
<dbReference type="InterPro" id="IPR036397">
    <property type="entry name" value="RNaseH_sf"/>
</dbReference>
<organism evidence="1 2">
    <name type="scientific">Perkinsus olseni</name>
    <name type="common">Perkinsus atlanticus</name>
    <dbReference type="NCBI Taxonomy" id="32597"/>
    <lineage>
        <taxon>Eukaryota</taxon>
        <taxon>Sar</taxon>
        <taxon>Alveolata</taxon>
        <taxon>Perkinsozoa</taxon>
        <taxon>Perkinsea</taxon>
        <taxon>Perkinsida</taxon>
        <taxon>Perkinsidae</taxon>
        <taxon>Perkinsus</taxon>
    </lineage>
</organism>
<evidence type="ECO:0000313" key="2">
    <source>
        <dbReference type="Proteomes" id="UP000553632"/>
    </source>
</evidence>
<protein>
    <recommendedName>
        <fullName evidence="3">Transposase Tc1-like domain-containing protein</fullName>
    </recommendedName>
</protein>
<name>A0A7J6S1U0_PEROL</name>